<dbReference type="PANTHER" id="PTHR34219:SF4">
    <property type="entry name" value="PEPSY DOMAIN-CONTAINING PROTEIN"/>
    <property type="match status" value="1"/>
</dbReference>
<evidence type="ECO:0000313" key="4">
    <source>
        <dbReference type="Proteomes" id="UP000019522"/>
    </source>
</evidence>
<dbReference type="Pfam" id="PF03929">
    <property type="entry name" value="PepSY_TM"/>
    <property type="match status" value="1"/>
</dbReference>
<feature type="transmembrane region" description="Helical" evidence="2">
    <location>
        <begin position="517"/>
        <end position="535"/>
    </location>
</feature>
<evidence type="ECO:0000256" key="1">
    <source>
        <dbReference type="SAM" id="MobiDB-lite"/>
    </source>
</evidence>
<feature type="transmembrane region" description="Helical" evidence="2">
    <location>
        <begin position="12"/>
        <end position="36"/>
    </location>
</feature>
<evidence type="ECO:0000256" key="2">
    <source>
        <dbReference type="SAM" id="Phobius"/>
    </source>
</evidence>
<feature type="transmembrane region" description="Helical" evidence="2">
    <location>
        <begin position="388"/>
        <end position="410"/>
    </location>
</feature>
<accession>W8RW16</accession>
<keyword evidence="2" id="KW-0472">Membrane</keyword>
<feature type="compositionally biased region" description="Low complexity" evidence="1">
    <location>
        <begin position="228"/>
        <end position="255"/>
    </location>
</feature>
<dbReference type="InterPro" id="IPR005625">
    <property type="entry name" value="PepSY-ass_TM"/>
</dbReference>
<keyword evidence="2" id="KW-1133">Transmembrane helix</keyword>
<dbReference type="KEGG" id="pstt:CH92_14835"/>
<reference evidence="3 4" key="2">
    <citation type="submission" date="2014-03" db="EMBL/GenBank/DDBJ databases">
        <authorList>
            <person name="Baltrus D."/>
            <person name="Dougherty K."/>
        </authorList>
    </citation>
    <scope>NUCLEOTIDE SEQUENCE</scope>
    <source>
        <strain evidence="3 4">28a24</strain>
    </source>
</reference>
<gene>
    <name evidence="3" type="ORF">CH92_14835</name>
</gene>
<feature type="transmembrane region" description="Helical" evidence="2">
    <location>
        <begin position="422"/>
        <end position="446"/>
    </location>
</feature>
<dbReference type="OrthoDB" id="9776609at2"/>
<feature type="transmembrane region" description="Helical" evidence="2">
    <location>
        <begin position="461"/>
        <end position="479"/>
    </location>
</feature>
<dbReference type="PATRIC" id="fig|316.77.peg.2968"/>
<proteinExistence type="predicted"/>
<dbReference type="EMBL" id="CP007441">
    <property type="protein sequence ID" value="AHL76296.1"/>
    <property type="molecule type" value="Genomic_DNA"/>
</dbReference>
<organism evidence="3 4">
    <name type="scientific">Stutzerimonas stutzeri</name>
    <name type="common">Pseudomonas stutzeri</name>
    <dbReference type="NCBI Taxonomy" id="316"/>
    <lineage>
        <taxon>Bacteria</taxon>
        <taxon>Pseudomonadati</taxon>
        <taxon>Pseudomonadota</taxon>
        <taxon>Gammaproteobacteria</taxon>
        <taxon>Pseudomonadales</taxon>
        <taxon>Pseudomonadaceae</taxon>
        <taxon>Stutzerimonas</taxon>
    </lineage>
</organism>
<feature type="region of interest" description="Disordered" evidence="1">
    <location>
        <begin position="76"/>
        <end position="107"/>
    </location>
</feature>
<feature type="transmembrane region" description="Helical" evidence="2">
    <location>
        <begin position="136"/>
        <end position="158"/>
    </location>
</feature>
<name>W8RW16_STUST</name>
<feature type="transmembrane region" description="Helical" evidence="2">
    <location>
        <begin position="491"/>
        <end position="511"/>
    </location>
</feature>
<reference evidence="4" key="1">
    <citation type="journal article" date="2014" name="Genome Announc.">
        <title>Complete Genome Sequence of the Highly Transformable Pseudomonas stutzeri Strain 28a24.</title>
        <authorList>
            <person name="Smith B.A."/>
            <person name="Dougherty K.M."/>
            <person name="Baltrus D.A."/>
        </authorList>
    </citation>
    <scope>NUCLEOTIDE SEQUENCE [LARGE SCALE GENOMIC DNA]</scope>
    <source>
        <strain evidence="4">28a24</strain>
    </source>
</reference>
<sequence>MKGTLTQSMSWLHTWCGLLLGWVLFAIFLTGTLAVFDKEINWWMQPELADHSPSPAAAANLAQRWLMEKHPDESNWNISLPTDRSPDLSVSVGERRRGAGSTQLDPQTSEIVEPRETVGGNFFFRFHYTLHMPRTIGVWAVGVAAMAMLVALISGIIIHKKIFKEFFTFRPAKGQRSWLDGHNASAVLLLPFHLMITYTGLAIFFLVYMPAAVDALYDGDRQAYFRDAQPARAAEQGQREQQAAQGEQAARNEQNPRGNQAARGEQAPREAQTGRGETARGEGRARTAAAPAAPLIALGEIVSRAEAHYGEGMIGGLAVSNPGRANAQVTARPVLGNRIELTKGEGIVFNGVTGELIKTPEPSGASQLTQRVMAGLHFAQFGGYPMRWLYFICGMVSCGMIATGLVLYTVKQRKQSKANPHFLRVVESLNVAVVAGLSLACIALLWGNRLLPAALEGRQDWELRVFFGIWALSWLHGWVRKPLRAWREQIFASAVLALGLPLLDLMTGNLTADSMRLSLIASMVVTGLLLVWTAWKIPKAVAARKARSAPLNRPVTGASS</sequence>
<evidence type="ECO:0000313" key="3">
    <source>
        <dbReference type="EMBL" id="AHL76296.1"/>
    </source>
</evidence>
<dbReference type="RefSeq" id="WP_025242500.1">
    <property type="nucleotide sequence ID" value="NZ_CP007441.1"/>
</dbReference>
<dbReference type="PANTHER" id="PTHR34219">
    <property type="entry name" value="IRON-REGULATED INNER MEMBRANE PROTEIN-RELATED"/>
    <property type="match status" value="1"/>
</dbReference>
<protein>
    <submittedName>
        <fullName evidence="3">Peptidase</fullName>
    </submittedName>
</protein>
<feature type="transmembrane region" description="Helical" evidence="2">
    <location>
        <begin position="186"/>
        <end position="208"/>
    </location>
</feature>
<keyword evidence="2" id="KW-0812">Transmembrane</keyword>
<dbReference type="AlphaFoldDB" id="W8RW16"/>
<dbReference type="Proteomes" id="UP000019522">
    <property type="component" value="Chromosome"/>
</dbReference>
<feature type="region of interest" description="Disordered" evidence="1">
    <location>
        <begin position="228"/>
        <end position="287"/>
    </location>
</feature>